<evidence type="ECO:0000256" key="4">
    <source>
        <dbReference type="ARBA" id="ARBA00022692"/>
    </source>
</evidence>
<dbReference type="EMBL" id="SORI01000022">
    <property type="protein sequence ID" value="TDY55846.1"/>
    <property type="molecule type" value="Genomic_DNA"/>
</dbReference>
<feature type="transmembrane region" description="Helical" evidence="7">
    <location>
        <begin position="81"/>
        <end position="100"/>
    </location>
</feature>
<feature type="transmembrane region" description="Helical" evidence="7">
    <location>
        <begin position="243"/>
        <end position="259"/>
    </location>
</feature>
<dbReference type="OrthoDB" id="9785600at2"/>
<evidence type="ECO:0000256" key="3">
    <source>
        <dbReference type="ARBA" id="ARBA00022519"/>
    </source>
</evidence>
<keyword evidence="3" id="KW-0997">Cell inner membrane</keyword>
<sequence length="430" mass="45035">MTDLTLWLLLFFFITVLLTGAPIAAALGLSSAIVVYATMNVPLIVVAQRMFTSIDSFSFMAVPFFMLAGSFMSSGGVTRRIVNFANALVGALAGGLALVVAVAGMFFAALSGSSAATTAAIGVAMIDEMEKRGYPKSFAAAVVATGGTVGIVIPPSVTMVVYGVIAGTSIGDLFMGGFAPGILMGGATCIVSWFIARKKGYLGEGKATFARIASTFKECIWALLMPVIILGGIYGGIFTPTEASAVAAVYGAVIGKFVYRELKWKDVPKVLLSAATSTTMIMYVVGAANLFGWILTNAQVPHKIAAGFTAMTDSPLVFLMLVNVLLLFIGTLLNASAAVVILTPILLPVALSLGIDPVFFGVLMVVNLAIGCITPPVGLDLFVVSSITKISIDKIMRDVVPYLLALIAVLFILTWFPDIILFLPRLLRGA</sequence>
<dbReference type="PIRSF" id="PIRSF006066">
    <property type="entry name" value="HI0050"/>
    <property type="match status" value="1"/>
</dbReference>
<dbReference type="RefSeq" id="WP_133958896.1">
    <property type="nucleotide sequence ID" value="NZ_SORI01000022.1"/>
</dbReference>
<dbReference type="PANTHER" id="PTHR33362:SF3">
    <property type="entry name" value="SIALIC ACID TRAP TRANSPORTER PERMEASE PROTEIN SIAT"/>
    <property type="match status" value="1"/>
</dbReference>
<gene>
    <name evidence="9" type="ORF">C8D99_12213</name>
</gene>
<evidence type="ECO:0000256" key="7">
    <source>
        <dbReference type="SAM" id="Phobius"/>
    </source>
</evidence>
<organism evidence="9 10">
    <name type="scientific">Aminivibrio pyruvatiphilus</name>
    <dbReference type="NCBI Taxonomy" id="1005740"/>
    <lineage>
        <taxon>Bacteria</taxon>
        <taxon>Thermotogati</taxon>
        <taxon>Synergistota</taxon>
        <taxon>Synergistia</taxon>
        <taxon>Synergistales</taxon>
        <taxon>Aminobacteriaceae</taxon>
        <taxon>Aminivibrio</taxon>
    </lineage>
</organism>
<keyword evidence="10" id="KW-1185">Reference proteome</keyword>
<feature type="transmembrane region" description="Helical" evidence="7">
    <location>
        <begin position="358"/>
        <end position="379"/>
    </location>
</feature>
<reference evidence="9 10" key="1">
    <citation type="submission" date="2019-03" db="EMBL/GenBank/DDBJ databases">
        <title>Genomic Encyclopedia of Type Strains, Phase IV (KMG-IV): sequencing the most valuable type-strain genomes for metagenomic binning, comparative biology and taxonomic classification.</title>
        <authorList>
            <person name="Goeker M."/>
        </authorList>
    </citation>
    <scope>NUCLEOTIDE SEQUENCE [LARGE SCALE GENOMIC DNA]</scope>
    <source>
        <strain evidence="9 10">DSM 25964</strain>
    </source>
</reference>
<keyword evidence="6 7" id="KW-0472">Membrane</keyword>
<proteinExistence type="predicted"/>
<feature type="transmembrane region" description="Helical" evidence="7">
    <location>
        <begin position="177"/>
        <end position="196"/>
    </location>
</feature>
<dbReference type="Proteomes" id="UP000295066">
    <property type="component" value="Unassembled WGS sequence"/>
</dbReference>
<dbReference type="NCBIfam" id="TIGR00786">
    <property type="entry name" value="dctM"/>
    <property type="match status" value="1"/>
</dbReference>
<evidence type="ECO:0000313" key="9">
    <source>
        <dbReference type="EMBL" id="TDY55846.1"/>
    </source>
</evidence>
<feature type="transmembrane region" description="Helical" evidence="7">
    <location>
        <begin position="50"/>
        <end position="69"/>
    </location>
</feature>
<keyword evidence="4 7" id="KW-0812">Transmembrane</keyword>
<dbReference type="PANTHER" id="PTHR33362">
    <property type="entry name" value="SIALIC ACID TRAP TRANSPORTER PERMEASE PROTEIN SIAT-RELATED"/>
    <property type="match status" value="1"/>
</dbReference>
<feature type="transmembrane region" description="Helical" evidence="7">
    <location>
        <begin position="138"/>
        <end position="165"/>
    </location>
</feature>
<dbReference type="GO" id="GO:0022857">
    <property type="term" value="F:transmembrane transporter activity"/>
    <property type="evidence" value="ECO:0007669"/>
    <property type="project" value="TreeGrafter"/>
</dbReference>
<dbReference type="InterPro" id="IPR010656">
    <property type="entry name" value="DctM"/>
</dbReference>
<feature type="domain" description="TRAP C4-dicarboxylate transport system permease DctM subunit" evidence="8">
    <location>
        <begin position="11"/>
        <end position="419"/>
    </location>
</feature>
<feature type="transmembrane region" description="Helical" evidence="7">
    <location>
        <begin position="399"/>
        <end position="423"/>
    </location>
</feature>
<feature type="transmembrane region" description="Helical" evidence="7">
    <location>
        <begin position="106"/>
        <end position="126"/>
    </location>
</feature>
<dbReference type="Pfam" id="PF06808">
    <property type="entry name" value="DctM"/>
    <property type="match status" value="1"/>
</dbReference>
<evidence type="ECO:0000313" key="10">
    <source>
        <dbReference type="Proteomes" id="UP000295066"/>
    </source>
</evidence>
<evidence type="ECO:0000256" key="2">
    <source>
        <dbReference type="ARBA" id="ARBA00022475"/>
    </source>
</evidence>
<evidence type="ECO:0000259" key="8">
    <source>
        <dbReference type="Pfam" id="PF06808"/>
    </source>
</evidence>
<accession>A0A4R8M550</accession>
<keyword evidence="5 7" id="KW-1133">Transmembrane helix</keyword>
<dbReference type="AlphaFoldDB" id="A0A4R8M550"/>
<comment type="subcellular location">
    <subcellularLocation>
        <location evidence="1">Cell inner membrane</location>
        <topology evidence="1">Multi-pass membrane protein</topology>
    </subcellularLocation>
</comment>
<feature type="transmembrane region" description="Helical" evidence="7">
    <location>
        <begin position="316"/>
        <end position="346"/>
    </location>
</feature>
<comment type="caution">
    <text evidence="9">The sequence shown here is derived from an EMBL/GenBank/DDBJ whole genome shotgun (WGS) entry which is preliminary data.</text>
</comment>
<evidence type="ECO:0000256" key="1">
    <source>
        <dbReference type="ARBA" id="ARBA00004429"/>
    </source>
</evidence>
<dbReference type="InterPro" id="IPR004681">
    <property type="entry name" value="TRAP_DctM"/>
</dbReference>
<name>A0A4R8M550_9BACT</name>
<keyword evidence="2" id="KW-1003">Cell membrane</keyword>
<evidence type="ECO:0000256" key="6">
    <source>
        <dbReference type="ARBA" id="ARBA00023136"/>
    </source>
</evidence>
<evidence type="ECO:0000256" key="5">
    <source>
        <dbReference type="ARBA" id="ARBA00022989"/>
    </source>
</evidence>
<protein>
    <submittedName>
        <fullName evidence="9">C4-dicarboxylate transporter DctM subunit</fullName>
    </submittedName>
</protein>
<dbReference type="GO" id="GO:0005886">
    <property type="term" value="C:plasma membrane"/>
    <property type="evidence" value="ECO:0007669"/>
    <property type="project" value="UniProtKB-SubCell"/>
</dbReference>
<feature type="transmembrane region" description="Helical" evidence="7">
    <location>
        <begin position="219"/>
        <end position="237"/>
    </location>
</feature>
<feature type="transmembrane region" description="Helical" evidence="7">
    <location>
        <begin position="271"/>
        <end position="296"/>
    </location>
</feature>